<feature type="repeat" description="ANK" evidence="3">
    <location>
        <begin position="65"/>
        <end position="97"/>
    </location>
</feature>
<keyword evidence="1" id="KW-0677">Repeat</keyword>
<dbReference type="Pfam" id="PF00023">
    <property type="entry name" value="Ank"/>
    <property type="match status" value="1"/>
</dbReference>
<feature type="repeat" description="ANK" evidence="3">
    <location>
        <begin position="276"/>
        <end position="308"/>
    </location>
</feature>
<feature type="repeat" description="ANK" evidence="3">
    <location>
        <begin position="202"/>
        <end position="229"/>
    </location>
</feature>
<name>A0A8I2KJ24_RHILV</name>
<dbReference type="InterPro" id="IPR002110">
    <property type="entry name" value="Ankyrin_rpt"/>
</dbReference>
<protein>
    <recommendedName>
        <fullName evidence="6">Ankyrin repeat domain-containing protein</fullName>
    </recommendedName>
</protein>
<feature type="repeat" description="ANK" evidence="3">
    <location>
        <begin position="99"/>
        <end position="131"/>
    </location>
</feature>
<evidence type="ECO:0000313" key="4">
    <source>
        <dbReference type="EMBL" id="NKM50128.1"/>
    </source>
</evidence>
<dbReference type="RefSeq" id="WP_113543158.1">
    <property type="nucleotide sequence ID" value="NZ_SJMK01000001.1"/>
</dbReference>
<gene>
    <name evidence="4" type="ORF">GFL91_35500</name>
</gene>
<dbReference type="PRINTS" id="PR01415">
    <property type="entry name" value="ANKYRIN"/>
</dbReference>
<dbReference type="PROSITE" id="PS50088">
    <property type="entry name" value="ANK_REPEAT"/>
    <property type="match status" value="5"/>
</dbReference>
<dbReference type="AlphaFoldDB" id="A0A8I2KJ24"/>
<dbReference type="PANTHER" id="PTHR24171:SF9">
    <property type="entry name" value="ANKYRIN REPEAT DOMAIN-CONTAINING PROTEIN 39"/>
    <property type="match status" value="1"/>
</dbReference>
<accession>A0A8I2KJ24</accession>
<dbReference type="SUPFAM" id="SSF48403">
    <property type="entry name" value="Ankyrin repeat"/>
    <property type="match status" value="1"/>
</dbReference>
<sequence length="336" mass="35663">MTLLSAIRAGDLAKARDLILSGADVNARDADGFTSLMIVAGSGQPQMVELLLNAAADVLILEPRMGATALHKAAQSGNREIIKRLLDNGAFVDQQSPVLGNTALMDAVLHKQEDGVRTLLSYGAKTSIRNHWDQTALDLAENDGLDSIARLIRDKVSANEAKVLRSDLVLAAKTGDVGEVKRLIAAGVDVNQRMPITGTHDDDYTPVGIAAREGHAEIVALLRDAGADVRQVVGLMKGTPFHEAAYFGHADVINVLSQTGSETAEQPDVDAQGPYNGLTALHDAAWHGHLDAVRSLIKAGARLDLLGHAGLTPRALALQYGYNDIASLLVERNEST</sequence>
<dbReference type="Pfam" id="PF12796">
    <property type="entry name" value="Ank_2"/>
    <property type="match status" value="3"/>
</dbReference>
<dbReference type="SMART" id="SM00248">
    <property type="entry name" value="ANK"/>
    <property type="match status" value="7"/>
</dbReference>
<evidence type="ECO:0000313" key="5">
    <source>
        <dbReference type="Proteomes" id="UP000662259"/>
    </source>
</evidence>
<dbReference type="InterPro" id="IPR036770">
    <property type="entry name" value="Ankyrin_rpt-contain_sf"/>
</dbReference>
<comment type="caution">
    <text evidence="4">The sequence shown here is derived from an EMBL/GenBank/DDBJ whole genome shotgun (WGS) entry which is preliminary data.</text>
</comment>
<keyword evidence="2 3" id="KW-0040">ANK repeat</keyword>
<dbReference type="PANTHER" id="PTHR24171">
    <property type="entry name" value="ANKYRIN REPEAT DOMAIN-CONTAINING PROTEIN 39-RELATED"/>
    <property type="match status" value="1"/>
</dbReference>
<dbReference type="PROSITE" id="PS50297">
    <property type="entry name" value="ANK_REP_REGION"/>
    <property type="match status" value="4"/>
</dbReference>
<evidence type="ECO:0000256" key="2">
    <source>
        <dbReference type="ARBA" id="ARBA00023043"/>
    </source>
</evidence>
<reference evidence="4" key="1">
    <citation type="submission" date="2019-10" db="EMBL/GenBank/DDBJ databases">
        <title>Rhizobium leguminosarum symbiovar viciae collection.</title>
        <authorList>
            <person name="Boivin S."/>
            <person name="Lepetit M."/>
        </authorList>
    </citation>
    <scope>NUCLEOTIDE SEQUENCE</scope>
    <source>
        <strain evidence="4">L143</strain>
    </source>
</reference>
<feature type="repeat" description="ANK" evidence="3">
    <location>
        <begin position="31"/>
        <end position="63"/>
    </location>
</feature>
<dbReference type="Gene3D" id="1.25.40.20">
    <property type="entry name" value="Ankyrin repeat-containing domain"/>
    <property type="match status" value="2"/>
</dbReference>
<dbReference type="EMBL" id="WIEZ01000033">
    <property type="protein sequence ID" value="NKM50128.1"/>
    <property type="molecule type" value="Genomic_DNA"/>
</dbReference>
<organism evidence="4 5">
    <name type="scientific">Rhizobium leguminosarum bv. viciae</name>
    <dbReference type="NCBI Taxonomy" id="387"/>
    <lineage>
        <taxon>Bacteria</taxon>
        <taxon>Pseudomonadati</taxon>
        <taxon>Pseudomonadota</taxon>
        <taxon>Alphaproteobacteria</taxon>
        <taxon>Hyphomicrobiales</taxon>
        <taxon>Rhizobiaceae</taxon>
        <taxon>Rhizobium/Agrobacterium group</taxon>
        <taxon>Rhizobium</taxon>
    </lineage>
</organism>
<evidence type="ECO:0008006" key="6">
    <source>
        <dbReference type="Google" id="ProtNLM"/>
    </source>
</evidence>
<dbReference type="Proteomes" id="UP000662259">
    <property type="component" value="Unassembled WGS sequence"/>
</dbReference>
<evidence type="ECO:0000256" key="3">
    <source>
        <dbReference type="PROSITE-ProRule" id="PRU00023"/>
    </source>
</evidence>
<proteinExistence type="predicted"/>
<evidence type="ECO:0000256" key="1">
    <source>
        <dbReference type="ARBA" id="ARBA00022737"/>
    </source>
</evidence>